<keyword evidence="3" id="KW-1185">Reference proteome</keyword>
<accession>A0A858BX53</accession>
<dbReference type="Gene3D" id="3.10.180.10">
    <property type="entry name" value="2,3-Dihydroxybiphenyl 1,2-Dioxygenase, domain 1"/>
    <property type="match status" value="1"/>
</dbReference>
<dbReference type="RefSeq" id="WP_163066928.1">
    <property type="nucleotide sequence ID" value="NZ_CP048649.1"/>
</dbReference>
<dbReference type="PANTHER" id="PTHR35908:SF1">
    <property type="entry name" value="CONSERVED PROTEIN"/>
    <property type="match status" value="1"/>
</dbReference>
<evidence type="ECO:0000313" key="2">
    <source>
        <dbReference type="EMBL" id="QIB69688.1"/>
    </source>
</evidence>
<dbReference type="SUPFAM" id="SSF54593">
    <property type="entry name" value="Glyoxalase/Bleomycin resistance protein/Dihydroxybiphenyl dioxygenase"/>
    <property type="match status" value="1"/>
</dbReference>
<proteinExistence type="predicted"/>
<dbReference type="AlphaFoldDB" id="A0A858BX53"/>
<dbReference type="PANTHER" id="PTHR35908">
    <property type="entry name" value="HYPOTHETICAL FUSION PROTEIN"/>
    <property type="match status" value="1"/>
</dbReference>
<protein>
    <submittedName>
        <fullName evidence="2">VOC family protein</fullName>
    </submittedName>
</protein>
<dbReference type="Proteomes" id="UP000466848">
    <property type="component" value="Chromosome"/>
</dbReference>
<name>A0A858BX53_9FIRM</name>
<reference evidence="2 3" key="1">
    <citation type="submission" date="2020-02" db="EMBL/GenBank/DDBJ databases">
        <authorList>
            <person name="Kim Y.B."/>
            <person name="Roh S.W."/>
        </authorList>
    </citation>
    <scope>NUCLEOTIDE SEQUENCE [LARGE SCALE GENOMIC DNA]</scope>
    <source>
        <strain evidence="2 3">DSM 103574</strain>
    </source>
</reference>
<dbReference type="EMBL" id="CP048649">
    <property type="protein sequence ID" value="QIB69688.1"/>
    <property type="molecule type" value="Genomic_DNA"/>
</dbReference>
<evidence type="ECO:0000313" key="3">
    <source>
        <dbReference type="Proteomes" id="UP000466848"/>
    </source>
</evidence>
<sequence>MDHDELKIKMYSLTVDCKEPHELASFYGALLKWDMLDIDEGWACVYAPGTNQGTYPSILFQGNPEYKPPVWPEEPGAQQQMAHLDFAVNDLEKAVQHALHCGARIAEEQFSDDWRVMFDPAGHPFCLCQMKSMMESAHFGLL</sequence>
<feature type="domain" description="Glyoxalase-like" evidence="1">
    <location>
        <begin position="13"/>
        <end position="128"/>
    </location>
</feature>
<dbReference type="KEGG" id="abut:Ami103574_10300"/>
<dbReference type="Pfam" id="PF18029">
    <property type="entry name" value="Glyoxalase_6"/>
    <property type="match status" value="1"/>
</dbReference>
<dbReference type="InterPro" id="IPR029068">
    <property type="entry name" value="Glyas_Bleomycin-R_OHBP_Dase"/>
</dbReference>
<gene>
    <name evidence="2" type="ORF">Ami103574_10300</name>
</gene>
<dbReference type="InterPro" id="IPR041581">
    <property type="entry name" value="Glyoxalase_6"/>
</dbReference>
<organism evidence="2 3">
    <name type="scientific">Aminipila butyrica</name>
    <dbReference type="NCBI Taxonomy" id="433296"/>
    <lineage>
        <taxon>Bacteria</taxon>
        <taxon>Bacillati</taxon>
        <taxon>Bacillota</taxon>
        <taxon>Clostridia</taxon>
        <taxon>Peptostreptococcales</taxon>
        <taxon>Anaerovoracaceae</taxon>
        <taxon>Aminipila</taxon>
    </lineage>
</organism>
<evidence type="ECO:0000259" key="1">
    <source>
        <dbReference type="Pfam" id="PF18029"/>
    </source>
</evidence>